<dbReference type="AlphaFoldDB" id="A0A150R3W4"/>
<dbReference type="Gene3D" id="2.30.60.10">
    <property type="entry name" value="Cyanovirin-N"/>
    <property type="match status" value="1"/>
</dbReference>
<proteinExistence type="predicted"/>
<accession>A0A150R3W4</accession>
<feature type="chain" id="PRO_5007567663" description="Cyanovirin-N domain-containing protein" evidence="2">
    <location>
        <begin position="28"/>
        <end position="92"/>
    </location>
</feature>
<dbReference type="EMBL" id="JEMB01003241">
    <property type="protein sequence ID" value="KYF74636.1"/>
    <property type="molecule type" value="Genomic_DNA"/>
</dbReference>
<comment type="caution">
    <text evidence="4">The sequence shown here is derived from an EMBL/GenBank/DDBJ whole genome shotgun (WGS) entry which is preliminary data.</text>
</comment>
<evidence type="ECO:0000256" key="2">
    <source>
        <dbReference type="SAM" id="SignalP"/>
    </source>
</evidence>
<feature type="region of interest" description="Disordered" evidence="1">
    <location>
        <begin position="18"/>
        <end position="38"/>
    </location>
</feature>
<dbReference type="SUPFAM" id="SSF51322">
    <property type="entry name" value="Cyanovirin-N"/>
    <property type="match status" value="1"/>
</dbReference>
<feature type="domain" description="Cyanovirin-N" evidence="3">
    <location>
        <begin position="38"/>
        <end position="89"/>
    </location>
</feature>
<protein>
    <recommendedName>
        <fullName evidence="3">Cyanovirin-N domain-containing protein</fullName>
    </recommendedName>
</protein>
<keyword evidence="2" id="KW-0732">Signal</keyword>
<evidence type="ECO:0000259" key="3">
    <source>
        <dbReference type="Pfam" id="PF08881"/>
    </source>
</evidence>
<evidence type="ECO:0000313" key="4">
    <source>
        <dbReference type="EMBL" id="KYF74636.1"/>
    </source>
</evidence>
<dbReference type="InterPro" id="IPR036673">
    <property type="entry name" value="Cyanovirin-N_sf"/>
</dbReference>
<dbReference type="Proteomes" id="UP000075635">
    <property type="component" value="Unassembled WGS sequence"/>
</dbReference>
<sequence>MKNTLVALILGALSLSTVMSSSDPAQAQDRDRAPEGSYRRTCRDIRTERGTLHARCQDRRGNFQRTRMVDYRRCRGDIENDNGHLRCSRHHR</sequence>
<organism evidence="4 5">
    <name type="scientific">Sorangium cellulosum</name>
    <name type="common">Polyangium cellulosum</name>
    <dbReference type="NCBI Taxonomy" id="56"/>
    <lineage>
        <taxon>Bacteria</taxon>
        <taxon>Pseudomonadati</taxon>
        <taxon>Myxococcota</taxon>
        <taxon>Polyangia</taxon>
        <taxon>Polyangiales</taxon>
        <taxon>Polyangiaceae</taxon>
        <taxon>Sorangium</taxon>
    </lineage>
</organism>
<evidence type="ECO:0000313" key="5">
    <source>
        <dbReference type="Proteomes" id="UP000075635"/>
    </source>
</evidence>
<dbReference type="Pfam" id="PF08881">
    <property type="entry name" value="CVNH"/>
    <property type="match status" value="1"/>
</dbReference>
<feature type="compositionally biased region" description="Basic and acidic residues" evidence="1">
    <location>
        <begin position="28"/>
        <end position="38"/>
    </location>
</feature>
<reference evidence="4 5" key="1">
    <citation type="submission" date="2014-02" db="EMBL/GenBank/DDBJ databases">
        <title>The small core and large imbalanced accessory genome model reveals a collaborative survival strategy of Sorangium cellulosum strains in nature.</title>
        <authorList>
            <person name="Han K."/>
            <person name="Peng R."/>
            <person name="Blom J."/>
            <person name="Li Y.-Z."/>
        </authorList>
    </citation>
    <scope>NUCLEOTIDE SEQUENCE [LARGE SCALE GENOMIC DNA]</scope>
    <source>
        <strain evidence="4 5">So0011-07</strain>
    </source>
</reference>
<dbReference type="InterPro" id="IPR011058">
    <property type="entry name" value="Cyanovirin-N"/>
</dbReference>
<evidence type="ECO:0000256" key="1">
    <source>
        <dbReference type="SAM" id="MobiDB-lite"/>
    </source>
</evidence>
<gene>
    <name evidence="4" type="ORF">BE17_04095</name>
</gene>
<name>A0A150R3W4_SORCE</name>
<feature type="signal peptide" evidence="2">
    <location>
        <begin position="1"/>
        <end position="27"/>
    </location>
</feature>